<gene>
    <name evidence="4" type="ORF">EJB05_52599</name>
    <name evidence="3" type="ORF">EJB05_55640</name>
</gene>
<evidence type="ECO:0008006" key="6">
    <source>
        <dbReference type="Google" id="ProtNLM"/>
    </source>
</evidence>
<protein>
    <recommendedName>
        <fullName evidence="6">Bifunctional inhibitor/plant lipid transfer protein/seed storage helical domain-containing protein</fullName>
    </recommendedName>
</protein>
<feature type="chain" id="PRO_5036145988" description="Bifunctional inhibitor/plant lipid transfer protein/seed storage helical domain-containing protein" evidence="2">
    <location>
        <begin position="26"/>
        <end position="160"/>
    </location>
</feature>
<dbReference type="AlphaFoldDB" id="A0A5J9SSJ5"/>
<evidence type="ECO:0000256" key="2">
    <source>
        <dbReference type="SAM" id="SignalP"/>
    </source>
</evidence>
<dbReference type="Gramene" id="TVU01950">
    <property type="protein sequence ID" value="TVU01950"/>
    <property type="gene ID" value="EJB05_52599"/>
</dbReference>
<dbReference type="EMBL" id="RWGY01000774">
    <property type="protein sequence ID" value="TVT99011.1"/>
    <property type="molecule type" value="Genomic_DNA"/>
</dbReference>
<evidence type="ECO:0000313" key="3">
    <source>
        <dbReference type="EMBL" id="TVT99011.1"/>
    </source>
</evidence>
<feature type="compositionally biased region" description="Basic and acidic residues" evidence="1">
    <location>
        <begin position="149"/>
        <end position="160"/>
    </location>
</feature>
<dbReference type="Proteomes" id="UP000324897">
    <property type="component" value="Unassembled WGS sequence"/>
</dbReference>
<feature type="signal peptide" evidence="2">
    <location>
        <begin position="1"/>
        <end position="25"/>
    </location>
</feature>
<evidence type="ECO:0000256" key="1">
    <source>
        <dbReference type="SAM" id="MobiDB-lite"/>
    </source>
</evidence>
<comment type="caution">
    <text evidence="4">The sequence shown here is derived from an EMBL/GenBank/DDBJ whole genome shotgun (WGS) entry which is preliminary data.</text>
</comment>
<accession>A0A5J9SSJ5</accession>
<keyword evidence="5" id="KW-1185">Reference proteome</keyword>
<evidence type="ECO:0000313" key="5">
    <source>
        <dbReference type="Proteomes" id="UP000324897"/>
    </source>
</evidence>
<feature type="region of interest" description="Disordered" evidence="1">
    <location>
        <begin position="129"/>
        <end position="160"/>
    </location>
</feature>
<organism evidence="4 5">
    <name type="scientific">Eragrostis curvula</name>
    <name type="common">weeping love grass</name>
    <dbReference type="NCBI Taxonomy" id="38414"/>
    <lineage>
        <taxon>Eukaryota</taxon>
        <taxon>Viridiplantae</taxon>
        <taxon>Streptophyta</taxon>
        <taxon>Embryophyta</taxon>
        <taxon>Tracheophyta</taxon>
        <taxon>Spermatophyta</taxon>
        <taxon>Magnoliopsida</taxon>
        <taxon>Liliopsida</taxon>
        <taxon>Poales</taxon>
        <taxon>Poaceae</taxon>
        <taxon>PACMAD clade</taxon>
        <taxon>Chloridoideae</taxon>
        <taxon>Eragrostideae</taxon>
        <taxon>Eragrostidinae</taxon>
        <taxon>Eragrostis</taxon>
    </lineage>
</organism>
<reference evidence="4 5" key="1">
    <citation type="journal article" date="2019" name="Sci. Rep.">
        <title>A high-quality genome of Eragrostis curvula grass provides insights into Poaceae evolution and supports new strategies to enhance forage quality.</title>
        <authorList>
            <person name="Carballo J."/>
            <person name="Santos B.A.C.M."/>
            <person name="Zappacosta D."/>
            <person name="Garbus I."/>
            <person name="Selva J.P."/>
            <person name="Gallo C.A."/>
            <person name="Diaz A."/>
            <person name="Albertini E."/>
            <person name="Caccamo M."/>
            <person name="Echenique V."/>
        </authorList>
    </citation>
    <scope>NUCLEOTIDE SEQUENCE [LARGE SCALE GENOMIC DNA]</scope>
    <source>
        <strain evidence="5">cv. Victoria</strain>
        <tissue evidence="4">Leaf</tissue>
    </source>
</reference>
<dbReference type="EMBL" id="RWGY01000366">
    <property type="protein sequence ID" value="TVU01950.1"/>
    <property type="molecule type" value="Genomic_DNA"/>
</dbReference>
<keyword evidence="2" id="KW-0732">Signal</keyword>
<evidence type="ECO:0000313" key="4">
    <source>
        <dbReference type="EMBL" id="TVU01950.1"/>
    </source>
</evidence>
<sequence>MGSMRSLVPVALLCLLALQLQLASSSSDAPPRCSMDYSSLAFLSCQETAPEKPTGSCCSALLYAIDTAPVRNADKGLCCLCSYLALKRPRFDLAGSYVACHGKDATSVAHWRQQLRGAPAPNCDVPCGREAAAPLSPPPLPPSSSGGAGEKEKKTTQPAT</sequence>
<dbReference type="Gramene" id="TVT99011">
    <property type="protein sequence ID" value="TVT99011"/>
    <property type="gene ID" value="EJB05_55640"/>
</dbReference>
<proteinExistence type="predicted"/>
<name>A0A5J9SSJ5_9POAL</name>